<keyword evidence="4" id="KW-0719">Serine esterase</keyword>
<dbReference type="InterPro" id="IPR029058">
    <property type="entry name" value="AB_hydrolase_fold"/>
</dbReference>
<organism evidence="7 8">
    <name type="scientific">Arxiozyma heterogenica</name>
    <dbReference type="NCBI Taxonomy" id="278026"/>
    <lineage>
        <taxon>Eukaryota</taxon>
        <taxon>Fungi</taxon>
        <taxon>Dikarya</taxon>
        <taxon>Ascomycota</taxon>
        <taxon>Saccharomycotina</taxon>
        <taxon>Saccharomycetes</taxon>
        <taxon>Saccharomycetales</taxon>
        <taxon>Saccharomycetaceae</taxon>
        <taxon>Arxiozyma</taxon>
    </lineage>
</organism>
<proteinExistence type="inferred from homology"/>
<dbReference type="InterPro" id="IPR014186">
    <property type="entry name" value="S-formylglutathione_hydrol"/>
</dbReference>
<reference evidence="8" key="1">
    <citation type="submission" date="2023-07" db="EMBL/GenBank/DDBJ databases">
        <title>A draft genome of Kazachstania heterogenica Y-27499.</title>
        <authorList>
            <person name="Donic C."/>
            <person name="Kralova J.S."/>
            <person name="Fidel L."/>
            <person name="Ben-Dor S."/>
            <person name="Jung S."/>
        </authorList>
    </citation>
    <scope>NUCLEOTIDE SEQUENCE [LARGE SCALE GENOMIC DNA]</scope>
    <source>
        <strain evidence="8">Y27499</strain>
    </source>
</reference>
<evidence type="ECO:0000256" key="3">
    <source>
        <dbReference type="ARBA" id="ARBA00016774"/>
    </source>
</evidence>
<evidence type="ECO:0000256" key="4">
    <source>
        <dbReference type="ARBA" id="ARBA00022487"/>
    </source>
</evidence>
<dbReference type="InterPro" id="IPR000801">
    <property type="entry name" value="Esterase-like"/>
</dbReference>
<name>A0AAN7WFW4_9SACH</name>
<evidence type="ECO:0000256" key="2">
    <source>
        <dbReference type="ARBA" id="ARBA00012479"/>
    </source>
</evidence>
<dbReference type="PANTHER" id="PTHR10061:SF0">
    <property type="entry name" value="S-FORMYLGLUTATHIONE HYDROLASE"/>
    <property type="match status" value="1"/>
</dbReference>
<dbReference type="Gene3D" id="3.40.50.1820">
    <property type="entry name" value="alpha/beta hydrolase"/>
    <property type="match status" value="1"/>
</dbReference>
<dbReference type="GO" id="GO:0052689">
    <property type="term" value="F:carboxylic ester hydrolase activity"/>
    <property type="evidence" value="ECO:0007669"/>
    <property type="project" value="UniProtKB-KW"/>
</dbReference>
<protein>
    <recommendedName>
        <fullName evidence="3">S-formylglutathione hydrolase</fullName>
        <ecNumber evidence="2">3.1.2.12</ecNumber>
    </recommendedName>
</protein>
<dbReference type="GO" id="GO:0005829">
    <property type="term" value="C:cytosol"/>
    <property type="evidence" value="ECO:0007669"/>
    <property type="project" value="TreeGrafter"/>
</dbReference>
<dbReference type="SUPFAM" id="SSF53474">
    <property type="entry name" value="alpha/beta-Hydrolases"/>
    <property type="match status" value="1"/>
</dbReference>
<feature type="active site" description="Charge relay system" evidence="6">
    <location>
        <position position="167"/>
    </location>
</feature>
<feature type="active site" description="Charge relay system" evidence="6">
    <location>
        <position position="245"/>
    </location>
</feature>
<evidence type="ECO:0000256" key="6">
    <source>
        <dbReference type="PIRSR" id="PIRSR614186-1"/>
    </source>
</evidence>
<keyword evidence="5" id="KW-0378">Hydrolase</keyword>
<accession>A0AAN7WFW4</accession>
<evidence type="ECO:0000256" key="5">
    <source>
        <dbReference type="ARBA" id="ARBA00022801"/>
    </source>
</evidence>
<sequence>MTFTINSKVAACGGQFFKMSHESRVTKCTMNVNIYLPKQYFQRLNNKDKQNDLNPQIPTIYYLSGLTCTPQNASEKAFWQFQANKYGFAMVFPDTSPRGDNIPTDPNNDWDFGLGAGFYINATREPFSENYHMYDYIHKELPDQLNKFFSDDGFVDFVNNVSITGHSMGGFGALSGFLKNLNKYKSCSAFAPILNPLNCPWGEKAFSGYFNDPLEEGKVYDPCELIKTVDYIEGKDILIHIGSNDPFLEKQLNAENFLKAIGCNEQWKKHIDLKIVDGYDHSYYFISSFVPEHAEFHARHLGLLT</sequence>
<keyword evidence="8" id="KW-1185">Reference proteome</keyword>
<dbReference type="PANTHER" id="PTHR10061">
    <property type="entry name" value="S-FORMYLGLUTATHIONE HYDROLASE"/>
    <property type="match status" value="1"/>
</dbReference>
<evidence type="ECO:0000313" key="7">
    <source>
        <dbReference type="EMBL" id="KAK5773619.1"/>
    </source>
</evidence>
<dbReference type="GO" id="GO:0046294">
    <property type="term" value="P:formaldehyde catabolic process"/>
    <property type="evidence" value="ECO:0007669"/>
    <property type="project" value="InterPro"/>
</dbReference>
<dbReference type="GO" id="GO:0018738">
    <property type="term" value="F:S-formylglutathione hydrolase activity"/>
    <property type="evidence" value="ECO:0007669"/>
    <property type="project" value="UniProtKB-EC"/>
</dbReference>
<dbReference type="AlphaFoldDB" id="A0AAN7WFW4"/>
<dbReference type="Pfam" id="PF00756">
    <property type="entry name" value="Esterase"/>
    <property type="match status" value="1"/>
</dbReference>
<feature type="active site" description="Charge relay system" evidence="6">
    <location>
        <position position="281"/>
    </location>
</feature>
<dbReference type="EC" id="3.1.2.12" evidence="2"/>
<dbReference type="Proteomes" id="UP001306508">
    <property type="component" value="Unassembled WGS sequence"/>
</dbReference>
<gene>
    <name evidence="7" type="ORF">RI543_005138</name>
</gene>
<dbReference type="FunFam" id="3.40.50.1820:FF:000002">
    <property type="entry name" value="S-formylglutathione hydrolase"/>
    <property type="match status" value="1"/>
</dbReference>
<dbReference type="EMBL" id="JAWIZZ010000073">
    <property type="protein sequence ID" value="KAK5773619.1"/>
    <property type="molecule type" value="Genomic_DNA"/>
</dbReference>
<comment type="caution">
    <text evidence="7">The sequence shown here is derived from an EMBL/GenBank/DDBJ whole genome shotgun (WGS) entry which is preliminary data.</text>
</comment>
<evidence type="ECO:0000256" key="1">
    <source>
        <dbReference type="ARBA" id="ARBA00005622"/>
    </source>
</evidence>
<evidence type="ECO:0000313" key="8">
    <source>
        <dbReference type="Proteomes" id="UP001306508"/>
    </source>
</evidence>
<comment type="similarity">
    <text evidence="1">Belongs to the esterase D family.</text>
</comment>